<dbReference type="GO" id="GO:0051293">
    <property type="term" value="P:establishment of spindle localization"/>
    <property type="evidence" value="ECO:0007669"/>
    <property type="project" value="TreeGrafter"/>
</dbReference>
<sequence length="365" mass="39884">MTSVLSVASSSNSSGSNYSTALATNYVPQTPASIHTNRSPMSSSSSLSNHSLEGDDEVAFPKFYEYTDLTFCLISRKRDYNQWPFGGTADISQGVGKAEEQKSRVRVLCSAFFRVIVALCALLTLATCGETFRDLRILAISTHITELSYAISDIQTRIFEIQELRHKSQAQNGSAEPNSPSNTANNVTSTIDQSLMALDERLESVEKGIKSVNENIQPYCPSTTATPVTATQSSVNAVTPTTTNISGVHSNAANENTSALLRKHATLIQEWESVQDESDVLREELKEDKWLTVFRTVTDQADGMMSSLEKAVNRCQDFIFQVHQHKRNGLNGADDLFGSAAVKGAGPVTLDTFTSLLESYEAKKK</sequence>
<protein>
    <submittedName>
        <fullName evidence="2">Uncharacterized protein</fullName>
    </submittedName>
</protein>
<dbReference type="GO" id="GO:0030473">
    <property type="term" value="P:nuclear migration along microtubule"/>
    <property type="evidence" value="ECO:0007669"/>
    <property type="project" value="TreeGrafter"/>
</dbReference>
<feature type="region of interest" description="Disordered" evidence="1">
    <location>
        <begin position="168"/>
        <end position="187"/>
    </location>
</feature>
<dbReference type="GO" id="GO:0043332">
    <property type="term" value="C:mating projection tip"/>
    <property type="evidence" value="ECO:0007669"/>
    <property type="project" value="TreeGrafter"/>
</dbReference>
<dbReference type="GO" id="GO:0005938">
    <property type="term" value="C:cell cortex"/>
    <property type="evidence" value="ECO:0007669"/>
    <property type="project" value="TreeGrafter"/>
</dbReference>
<dbReference type="Proteomes" id="UP000290288">
    <property type="component" value="Unassembled WGS sequence"/>
</dbReference>
<dbReference type="EMBL" id="SDEE01000030">
    <property type="protein sequence ID" value="RXW23898.1"/>
    <property type="molecule type" value="Genomic_DNA"/>
</dbReference>
<organism evidence="2 3">
    <name type="scientific">Candolleomyces aberdarensis</name>
    <dbReference type="NCBI Taxonomy" id="2316362"/>
    <lineage>
        <taxon>Eukaryota</taxon>
        <taxon>Fungi</taxon>
        <taxon>Dikarya</taxon>
        <taxon>Basidiomycota</taxon>
        <taxon>Agaricomycotina</taxon>
        <taxon>Agaricomycetes</taxon>
        <taxon>Agaricomycetidae</taxon>
        <taxon>Agaricales</taxon>
        <taxon>Agaricineae</taxon>
        <taxon>Psathyrellaceae</taxon>
        <taxon>Candolleomyces</taxon>
    </lineage>
</organism>
<dbReference type="GO" id="GO:0005816">
    <property type="term" value="C:spindle pole body"/>
    <property type="evidence" value="ECO:0007669"/>
    <property type="project" value="TreeGrafter"/>
</dbReference>
<name>A0A4V1Q504_9AGAR</name>
<accession>A0A4V1Q504</accession>
<dbReference type="InterPro" id="IPR013889">
    <property type="entry name" value="Karyogamy_KAR9"/>
</dbReference>
<reference evidence="2 3" key="1">
    <citation type="submission" date="2019-01" db="EMBL/GenBank/DDBJ databases">
        <title>Draft genome sequence of Psathyrella aberdarensis IHI B618.</title>
        <authorList>
            <person name="Buettner E."/>
            <person name="Kellner H."/>
        </authorList>
    </citation>
    <scope>NUCLEOTIDE SEQUENCE [LARGE SCALE GENOMIC DNA]</scope>
    <source>
        <strain evidence="2 3">IHI B618</strain>
    </source>
</reference>
<dbReference type="PANTHER" id="PTHR37271:SF1">
    <property type="entry name" value="KARYOGAMY PROTEIN KAR9"/>
    <property type="match status" value="1"/>
</dbReference>
<evidence type="ECO:0000313" key="2">
    <source>
        <dbReference type="EMBL" id="RXW23898.1"/>
    </source>
</evidence>
<gene>
    <name evidence="2" type="ORF">EST38_g1975</name>
</gene>
<dbReference type="PANTHER" id="PTHR37271">
    <property type="entry name" value="KARYOGAMY PROTEIN KAR9"/>
    <property type="match status" value="1"/>
</dbReference>
<comment type="caution">
    <text evidence="2">The sequence shown here is derived from an EMBL/GenBank/DDBJ whole genome shotgun (WGS) entry which is preliminary data.</text>
</comment>
<evidence type="ECO:0000256" key="1">
    <source>
        <dbReference type="SAM" id="MobiDB-lite"/>
    </source>
</evidence>
<feature type="compositionally biased region" description="Polar residues" evidence="1">
    <location>
        <begin position="169"/>
        <end position="187"/>
    </location>
</feature>
<proteinExistence type="predicted"/>
<evidence type="ECO:0000313" key="3">
    <source>
        <dbReference type="Proteomes" id="UP000290288"/>
    </source>
</evidence>
<dbReference type="AlphaFoldDB" id="A0A4V1Q504"/>
<dbReference type="STRING" id="2316362.A0A4V1Q504"/>
<dbReference type="OrthoDB" id="5559380at2759"/>
<keyword evidence="3" id="KW-1185">Reference proteome</keyword>
<dbReference type="Pfam" id="PF08580">
    <property type="entry name" value="KAR9"/>
    <property type="match status" value="1"/>
</dbReference>